<dbReference type="SMR" id="Q7YWN2"/>
<dbReference type="InterPro" id="IPR000357">
    <property type="entry name" value="HEAT"/>
</dbReference>
<sequence length="134" mass="15283">MKVPEEIQTEMMADMLREKMKNHKKSKPSGKKKEKNEQIVAKADKPTSVQNPARTLVQIQEILAENSNNDDLSKSMDLLIPVMLGMLFCSPHPKVRDQAIECLRTIDQKMGKSIIEKHVKRMSNEKRTVIASLI</sequence>
<dbReference type="UCSC" id="Y53C12A.7">
    <property type="organism name" value="c. elegans"/>
</dbReference>
<dbReference type="Proteomes" id="UP000001940">
    <property type="component" value="Chromosome II"/>
</dbReference>
<gene>
    <name evidence="3" type="ORF">CELE_Y53C12A.7</name>
    <name evidence="3 5" type="ORF">Y53C12A.7</name>
</gene>
<dbReference type="InterPro" id="IPR016024">
    <property type="entry name" value="ARM-type_fold"/>
</dbReference>
<dbReference type="EMBL" id="BX284602">
    <property type="protein sequence ID" value="CAE18042.1"/>
    <property type="molecule type" value="Genomic_DNA"/>
</dbReference>
<feature type="compositionally biased region" description="Basic and acidic residues" evidence="2">
    <location>
        <begin position="34"/>
        <end position="45"/>
    </location>
</feature>
<accession>Q7YWN2</accession>
<evidence type="ECO:0000313" key="3">
    <source>
        <dbReference type="EMBL" id="CAE18042.1"/>
    </source>
</evidence>
<dbReference type="Bgee" id="WBGene00013142">
    <property type="expression patterns" value="Expressed in adult organism and 3 other cell types or tissues"/>
</dbReference>
<keyword evidence="4" id="KW-1185">Reference proteome</keyword>
<feature type="region of interest" description="Disordered" evidence="2">
    <location>
        <begin position="1"/>
        <end position="52"/>
    </location>
</feature>
<organism evidence="3 4">
    <name type="scientific">Caenorhabditis elegans</name>
    <dbReference type="NCBI Taxonomy" id="6239"/>
    <lineage>
        <taxon>Eukaryota</taxon>
        <taxon>Metazoa</taxon>
        <taxon>Ecdysozoa</taxon>
        <taxon>Nematoda</taxon>
        <taxon>Chromadorea</taxon>
        <taxon>Rhabditida</taxon>
        <taxon>Rhabditina</taxon>
        <taxon>Rhabditomorpha</taxon>
        <taxon>Rhabditoidea</taxon>
        <taxon>Rhabditidae</taxon>
        <taxon>Peloderinae</taxon>
        <taxon>Caenorhabditis</taxon>
    </lineage>
</organism>
<dbReference type="eggNOG" id="ENOG502TIXK">
    <property type="taxonomic scope" value="Eukaryota"/>
</dbReference>
<dbReference type="HOGENOM" id="CLU_1788639_0_0_1"/>
<keyword evidence="1" id="KW-0677">Repeat</keyword>
<dbReference type="InParanoid" id="Q7YWN2"/>
<dbReference type="AlphaFoldDB" id="Q7YWN2"/>
<evidence type="ECO:0000313" key="5">
    <source>
        <dbReference type="WormBase" id="Y53C12A.7"/>
    </source>
</evidence>
<reference evidence="3 4" key="1">
    <citation type="journal article" date="1998" name="Science">
        <title>Genome sequence of the nematode C. elegans: a platform for investigating biology.</title>
        <authorList>
            <consortium name="The C. elegans sequencing consortium"/>
            <person name="Sulson J.E."/>
            <person name="Waterston R."/>
        </authorList>
    </citation>
    <scope>NUCLEOTIDE SEQUENCE [LARGE SCALE GENOMIC DNA]</scope>
    <source>
        <strain evidence="3 4">Bristol N2</strain>
    </source>
</reference>
<dbReference type="OMA" id="HWLVRDK"/>
<proteinExistence type="predicted"/>
<name>Q7YWN2_CAEEL</name>
<dbReference type="SUPFAM" id="SSF48371">
    <property type="entry name" value="ARM repeat"/>
    <property type="match status" value="1"/>
</dbReference>
<feature type="compositionally biased region" description="Basic residues" evidence="2">
    <location>
        <begin position="20"/>
        <end position="33"/>
    </location>
</feature>
<dbReference type="OrthoDB" id="5820499at2759"/>
<dbReference type="Gene3D" id="1.25.10.10">
    <property type="entry name" value="Leucine-rich Repeat Variant"/>
    <property type="match status" value="1"/>
</dbReference>
<evidence type="ECO:0000256" key="1">
    <source>
        <dbReference type="ARBA" id="ARBA00022737"/>
    </source>
</evidence>
<dbReference type="AGR" id="WB:WBGene00013142"/>
<dbReference type="RefSeq" id="NP_001022462.1">
    <property type="nucleotide sequence ID" value="NM_001027291.1"/>
</dbReference>
<dbReference type="WormBase" id="Y53C12A.7">
    <property type="protein sequence ID" value="CE35104"/>
    <property type="gene ID" value="WBGene00013142"/>
</dbReference>
<dbReference type="GeneID" id="3565321"/>
<dbReference type="InterPro" id="IPR011989">
    <property type="entry name" value="ARM-like"/>
</dbReference>
<dbReference type="Pfam" id="PF02985">
    <property type="entry name" value="HEAT"/>
    <property type="match status" value="1"/>
</dbReference>
<dbReference type="PaxDb" id="6239-Y53C12A.7.1"/>
<dbReference type="KEGG" id="cel:CELE_Y53C12A.7"/>
<evidence type="ECO:0000313" key="4">
    <source>
        <dbReference type="Proteomes" id="UP000001940"/>
    </source>
</evidence>
<dbReference type="FunCoup" id="Q7YWN2">
    <property type="interactions" value="308"/>
</dbReference>
<evidence type="ECO:0000256" key="2">
    <source>
        <dbReference type="SAM" id="MobiDB-lite"/>
    </source>
</evidence>
<protein>
    <submittedName>
        <fullName evidence="3">HEAT repeat-containing protein</fullName>
    </submittedName>
</protein>
<dbReference type="CTD" id="3565321"/>